<proteinExistence type="predicted"/>
<feature type="domain" description="SAM" evidence="1">
    <location>
        <begin position="41"/>
        <end position="83"/>
    </location>
</feature>
<evidence type="ECO:0000313" key="2">
    <source>
        <dbReference type="EMBL" id="GIY06418.1"/>
    </source>
</evidence>
<name>A0AAV4Q9P8_CAEEX</name>
<dbReference type="EMBL" id="BPLR01005957">
    <property type="protein sequence ID" value="GIY06418.1"/>
    <property type="molecule type" value="Genomic_DNA"/>
</dbReference>
<dbReference type="AlphaFoldDB" id="A0AAV4Q9P8"/>
<evidence type="ECO:0000259" key="1">
    <source>
        <dbReference type="Pfam" id="PF00536"/>
    </source>
</evidence>
<protein>
    <recommendedName>
        <fullName evidence="1">SAM domain-containing protein</fullName>
    </recommendedName>
</protein>
<dbReference type="InterPro" id="IPR013761">
    <property type="entry name" value="SAM/pointed_sf"/>
</dbReference>
<evidence type="ECO:0000313" key="3">
    <source>
        <dbReference type="Proteomes" id="UP001054945"/>
    </source>
</evidence>
<dbReference type="Pfam" id="PF00536">
    <property type="entry name" value="SAM_1"/>
    <property type="match status" value="1"/>
</dbReference>
<comment type="caution">
    <text evidence="2">The sequence shown here is derived from an EMBL/GenBank/DDBJ whole genome shotgun (WGS) entry which is preliminary data.</text>
</comment>
<sequence>MQIQDKRHPRNQGKSKKIQLLCPGYPLSMNTISHWPALIVYMNVLVLNGYHNIDSLKGIEDQDLISLGIMNSDHRLKLLNAIDYIEDLNFSSTISSDSVDSHSHTSSTEGQSFPFLPDISLVSQKAQVNLARESNVRVLSPLFAKVANTDSYPESSYV</sequence>
<dbReference type="InterPro" id="IPR001660">
    <property type="entry name" value="SAM"/>
</dbReference>
<reference evidence="2 3" key="1">
    <citation type="submission" date="2021-06" db="EMBL/GenBank/DDBJ databases">
        <title>Caerostris extrusa draft genome.</title>
        <authorList>
            <person name="Kono N."/>
            <person name="Arakawa K."/>
        </authorList>
    </citation>
    <scope>NUCLEOTIDE SEQUENCE [LARGE SCALE GENOMIC DNA]</scope>
</reference>
<dbReference type="SUPFAM" id="SSF47769">
    <property type="entry name" value="SAM/Pointed domain"/>
    <property type="match status" value="1"/>
</dbReference>
<dbReference type="Proteomes" id="UP001054945">
    <property type="component" value="Unassembled WGS sequence"/>
</dbReference>
<gene>
    <name evidence="2" type="ORF">CEXT_150581</name>
</gene>
<keyword evidence="3" id="KW-1185">Reference proteome</keyword>
<dbReference type="Gene3D" id="1.10.150.50">
    <property type="entry name" value="Transcription Factor, Ets-1"/>
    <property type="match status" value="1"/>
</dbReference>
<organism evidence="2 3">
    <name type="scientific">Caerostris extrusa</name>
    <name type="common">Bark spider</name>
    <name type="synonym">Caerostris bankana</name>
    <dbReference type="NCBI Taxonomy" id="172846"/>
    <lineage>
        <taxon>Eukaryota</taxon>
        <taxon>Metazoa</taxon>
        <taxon>Ecdysozoa</taxon>
        <taxon>Arthropoda</taxon>
        <taxon>Chelicerata</taxon>
        <taxon>Arachnida</taxon>
        <taxon>Araneae</taxon>
        <taxon>Araneomorphae</taxon>
        <taxon>Entelegynae</taxon>
        <taxon>Araneoidea</taxon>
        <taxon>Araneidae</taxon>
        <taxon>Caerostris</taxon>
    </lineage>
</organism>
<accession>A0AAV4Q9P8</accession>